<name>A0A9J6C1Z2_POLVA</name>
<sequence length="99" mass="11646">MKFMIVLLVIFLTLMINIVYCGSVTKVIHSVTGVEGEWKQKWTWKSKWVKSWTPKTIYVAKWTKVWTPAVIKEYVPHSPLPQNNDHLHHVHIKSTSVQY</sequence>
<comment type="caution">
    <text evidence="2">The sequence shown here is derived from an EMBL/GenBank/DDBJ whole genome shotgun (WGS) entry which is preliminary data.</text>
</comment>
<dbReference type="EMBL" id="JADBJN010000002">
    <property type="protein sequence ID" value="KAG5675885.1"/>
    <property type="molecule type" value="Genomic_DNA"/>
</dbReference>
<dbReference type="AlphaFoldDB" id="A0A9J6C1Z2"/>
<feature type="signal peptide" evidence="1">
    <location>
        <begin position="1"/>
        <end position="21"/>
    </location>
</feature>
<protein>
    <submittedName>
        <fullName evidence="2">Uncharacterized protein</fullName>
    </submittedName>
</protein>
<accession>A0A9J6C1Z2</accession>
<evidence type="ECO:0000256" key="1">
    <source>
        <dbReference type="SAM" id="SignalP"/>
    </source>
</evidence>
<feature type="chain" id="PRO_5039937904" evidence="1">
    <location>
        <begin position="22"/>
        <end position="99"/>
    </location>
</feature>
<gene>
    <name evidence="2" type="ORF">PVAND_005750</name>
</gene>
<keyword evidence="3" id="KW-1185">Reference proteome</keyword>
<evidence type="ECO:0000313" key="2">
    <source>
        <dbReference type="EMBL" id="KAG5675885.1"/>
    </source>
</evidence>
<proteinExistence type="predicted"/>
<organism evidence="2 3">
    <name type="scientific">Polypedilum vanderplanki</name>
    <name type="common">Sleeping chironomid midge</name>
    <dbReference type="NCBI Taxonomy" id="319348"/>
    <lineage>
        <taxon>Eukaryota</taxon>
        <taxon>Metazoa</taxon>
        <taxon>Ecdysozoa</taxon>
        <taxon>Arthropoda</taxon>
        <taxon>Hexapoda</taxon>
        <taxon>Insecta</taxon>
        <taxon>Pterygota</taxon>
        <taxon>Neoptera</taxon>
        <taxon>Endopterygota</taxon>
        <taxon>Diptera</taxon>
        <taxon>Nematocera</taxon>
        <taxon>Chironomoidea</taxon>
        <taxon>Chironomidae</taxon>
        <taxon>Chironominae</taxon>
        <taxon>Polypedilum</taxon>
        <taxon>Polypedilum</taxon>
    </lineage>
</organism>
<keyword evidence="1" id="KW-0732">Signal</keyword>
<evidence type="ECO:0000313" key="3">
    <source>
        <dbReference type="Proteomes" id="UP001107558"/>
    </source>
</evidence>
<reference evidence="2" key="1">
    <citation type="submission" date="2021-03" db="EMBL/GenBank/DDBJ databases">
        <title>Chromosome level genome of the anhydrobiotic midge Polypedilum vanderplanki.</title>
        <authorList>
            <person name="Yoshida Y."/>
            <person name="Kikawada T."/>
            <person name="Gusev O."/>
        </authorList>
    </citation>
    <scope>NUCLEOTIDE SEQUENCE</scope>
    <source>
        <strain evidence="2">NIAS01</strain>
        <tissue evidence="2">Whole body or cell culture</tissue>
    </source>
</reference>
<dbReference type="Proteomes" id="UP001107558">
    <property type="component" value="Chromosome 2"/>
</dbReference>